<feature type="compositionally biased region" description="Polar residues" evidence="3">
    <location>
        <begin position="289"/>
        <end position="304"/>
    </location>
</feature>
<dbReference type="PANTHER" id="PTHR37534:SF43">
    <property type="entry name" value="FINGER DOMAIN PROTEIN, PUTATIVE (AFU_ORTHOLOGUE AFUA_1G01850)-RELATED"/>
    <property type="match status" value="1"/>
</dbReference>
<dbReference type="EMBL" id="VXIT01000006">
    <property type="protein sequence ID" value="KAA6411834.1"/>
    <property type="molecule type" value="Genomic_DNA"/>
</dbReference>
<evidence type="ECO:0000259" key="4">
    <source>
        <dbReference type="PROSITE" id="PS50048"/>
    </source>
</evidence>
<name>A0A5M8PTA3_9LECA</name>
<dbReference type="PROSITE" id="PS50048">
    <property type="entry name" value="ZN2_CY6_FUNGAL_2"/>
    <property type="match status" value="1"/>
</dbReference>
<dbReference type="Pfam" id="PF00172">
    <property type="entry name" value="Zn_clus"/>
    <property type="match status" value="1"/>
</dbReference>
<gene>
    <name evidence="5" type="ORF">FRX48_03984</name>
</gene>
<dbReference type="GO" id="GO:0005634">
    <property type="term" value="C:nucleus"/>
    <property type="evidence" value="ECO:0007669"/>
    <property type="project" value="UniProtKB-SubCell"/>
</dbReference>
<feature type="compositionally biased region" description="Polar residues" evidence="3">
    <location>
        <begin position="341"/>
        <end position="352"/>
    </location>
</feature>
<feature type="compositionally biased region" description="Polar residues" evidence="3">
    <location>
        <begin position="67"/>
        <end position="79"/>
    </location>
</feature>
<dbReference type="PROSITE" id="PS00463">
    <property type="entry name" value="ZN2_CY6_FUNGAL_1"/>
    <property type="match status" value="1"/>
</dbReference>
<feature type="compositionally biased region" description="Basic and acidic residues" evidence="3">
    <location>
        <begin position="55"/>
        <end position="64"/>
    </location>
</feature>
<dbReference type="InterPro" id="IPR036864">
    <property type="entry name" value="Zn2-C6_fun-type_DNA-bd_sf"/>
</dbReference>
<feature type="domain" description="Zn(2)-C6 fungal-type" evidence="4">
    <location>
        <begin position="19"/>
        <end position="49"/>
    </location>
</feature>
<feature type="region of interest" description="Disordered" evidence="3">
    <location>
        <begin position="1"/>
        <end position="21"/>
    </location>
</feature>
<dbReference type="InterPro" id="IPR021858">
    <property type="entry name" value="Fun_TF"/>
</dbReference>
<protein>
    <recommendedName>
        <fullName evidence="4">Zn(2)-C6 fungal-type domain-containing protein</fullName>
    </recommendedName>
</protein>
<comment type="caution">
    <text evidence="5">The sequence shown here is derived from an EMBL/GenBank/DDBJ whole genome shotgun (WGS) entry which is preliminary data.</text>
</comment>
<dbReference type="GO" id="GO:0000981">
    <property type="term" value="F:DNA-binding transcription factor activity, RNA polymerase II-specific"/>
    <property type="evidence" value="ECO:0007669"/>
    <property type="project" value="InterPro"/>
</dbReference>
<dbReference type="Gene3D" id="4.10.240.10">
    <property type="entry name" value="Zn(2)-C6 fungal-type DNA-binding domain"/>
    <property type="match status" value="1"/>
</dbReference>
<dbReference type="OrthoDB" id="5229455at2759"/>
<feature type="region of interest" description="Disordered" evidence="3">
    <location>
        <begin position="275"/>
        <end position="398"/>
    </location>
</feature>
<dbReference type="SMART" id="SM00066">
    <property type="entry name" value="GAL4"/>
    <property type="match status" value="1"/>
</dbReference>
<feature type="compositionally biased region" description="Polar residues" evidence="3">
    <location>
        <begin position="368"/>
        <end position="387"/>
    </location>
</feature>
<dbReference type="CDD" id="cd00067">
    <property type="entry name" value="GAL4"/>
    <property type="match status" value="1"/>
</dbReference>
<feature type="region of interest" description="Disordered" evidence="3">
    <location>
        <begin position="51"/>
        <end position="101"/>
    </location>
</feature>
<organism evidence="5 6">
    <name type="scientific">Lasallia pustulata</name>
    <dbReference type="NCBI Taxonomy" id="136370"/>
    <lineage>
        <taxon>Eukaryota</taxon>
        <taxon>Fungi</taxon>
        <taxon>Dikarya</taxon>
        <taxon>Ascomycota</taxon>
        <taxon>Pezizomycotina</taxon>
        <taxon>Lecanoromycetes</taxon>
        <taxon>OSLEUM clade</taxon>
        <taxon>Umbilicariomycetidae</taxon>
        <taxon>Umbilicariales</taxon>
        <taxon>Umbilicariaceae</taxon>
        <taxon>Lasallia</taxon>
    </lineage>
</organism>
<dbReference type="GO" id="GO:0000976">
    <property type="term" value="F:transcription cis-regulatory region binding"/>
    <property type="evidence" value="ECO:0007669"/>
    <property type="project" value="TreeGrafter"/>
</dbReference>
<dbReference type="SUPFAM" id="SSF57701">
    <property type="entry name" value="Zn2/Cys6 DNA-binding domain"/>
    <property type="match status" value="1"/>
</dbReference>
<evidence type="ECO:0000256" key="1">
    <source>
        <dbReference type="ARBA" id="ARBA00004123"/>
    </source>
</evidence>
<evidence type="ECO:0000313" key="5">
    <source>
        <dbReference type="EMBL" id="KAA6411834.1"/>
    </source>
</evidence>
<dbReference type="Proteomes" id="UP000324767">
    <property type="component" value="Unassembled WGS sequence"/>
</dbReference>
<dbReference type="GO" id="GO:0008270">
    <property type="term" value="F:zinc ion binding"/>
    <property type="evidence" value="ECO:0007669"/>
    <property type="project" value="InterPro"/>
</dbReference>
<evidence type="ECO:0000313" key="6">
    <source>
        <dbReference type="Proteomes" id="UP000324767"/>
    </source>
</evidence>
<proteinExistence type="predicted"/>
<dbReference type="PANTHER" id="PTHR37534">
    <property type="entry name" value="TRANSCRIPTIONAL ACTIVATOR PROTEIN UGA3"/>
    <property type="match status" value="1"/>
</dbReference>
<dbReference type="Pfam" id="PF11951">
    <property type="entry name" value="Fungal_trans_2"/>
    <property type="match status" value="1"/>
</dbReference>
<reference evidence="5 6" key="1">
    <citation type="submission" date="2019-09" db="EMBL/GenBank/DDBJ databases">
        <title>The hologenome of the rock-dwelling lichen Lasallia pustulata.</title>
        <authorList>
            <person name="Greshake Tzovaras B."/>
            <person name="Segers F."/>
            <person name="Bicker A."/>
            <person name="Dal Grande F."/>
            <person name="Otte J."/>
            <person name="Hankeln T."/>
            <person name="Schmitt I."/>
            <person name="Ebersberger I."/>
        </authorList>
    </citation>
    <scope>NUCLEOTIDE SEQUENCE [LARGE SCALE GENOMIC DNA]</scope>
    <source>
        <strain evidence="5">A1-1</strain>
    </source>
</reference>
<comment type="subcellular location">
    <subcellularLocation>
        <location evidence="1">Nucleus</location>
    </subcellularLocation>
</comment>
<keyword evidence="2" id="KW-0539">Nucleus</keyword>
<dbReference type="GO" id="GO:0045944">
    <property type="term" value="P:positive regulation of transcription by RNA polymerase II"/>
    <property type="evidence" value="ECO:0007669"/>
    <property type="project" value="TreeGrafter"/>
</dbReference>
<dbReference type="InterPro" id="IPR001138">
    <property type="entry name" value="Zn2Cys6_DnaBD"/>
</dbReference>
<evidence type="ECO:0000256" key="3">
    <source>
        <dbReference type="SAM" id="MobiDB-lite"/>
    </source>
</evidence>
<sequence length="924" mass="101978">MPRPKKPGGPEPKKRSRNGCWPCKARKVKCGEEKPKCQNCERQGEPCDYSIRLNWEGRTKRKGDNATPESTGSPETPKSSGGMIGSMHYGGITRPATTAKAPPIKLERQDTMLSNASTRTSVPYDQGWERPPSVSPSMDGLQRSAAALMNRTEFQAKTLLPPDTSAIDPMLVGLGEAKYMDSANDLATPPDSGSIVAGFNGFNGFNNFNTFNNFDNNAMATTGLRDQISAAQLLRFREQAHPSYPSPADSSTNFPDTQNIMVPPYGGYQTTMPQAQMPPPFHGSLATAPHTSSFRRSEQETPTTAEHRSKRMRLSPLYDHAKAPPRYNGNPNFPIGGAYYQTAQQRSPQTHQYRPYSPSVTHVGVPLTPSSSSATSDENHARSSTKPSPAVAQDSPDLRRVSVNSLLSNDDDHVVDSHVDEPIPSFMHQCTTDAFIQTVPYGLDCGLPDLDIPRNNDLIALDASSDGFDEMVGRPTSNGANLAAEFGFGYQRLNTAHDQGNYYAKPVSVLIPRSLEPLPATLLENPMNMLYFHHFLHHTARILVPHDCSENPFKSILPQMAVSDINLLHLLLAYSASHRARLLQHPEPANRIAVWVRDVFPALRHALDSPTAPITNANLATAIMLASLEIISPNTFEVPVSWQTHLSLARSMILARGGAQSIHRQDKVSYFLSRWFAYLDVLGSLSGGKNDQPLFSGNYWAPSSSSSPSGSSPSDSDEHEFQIDCLMGFTTRCVSILAKIAELARQCDNERIRPDGSVRADWRPDALVTAAAERLTRDLQEARRHKYRGCPHRRASTARPDSSWDFQEMRATNDAFHWAGLVHLHRRVLGKPSADCEVQFAVCEIVEQLGKVRRGGTAEANLLFPMFTAGCDARDGGVRAEILERLRVVERSGMTQVRKARTLMERVWETGRPWETLVAGEFFG</sequence>
<evidence type="ECO:0000256" key="2">
    <source>
        <dbReference type="ARBA" id="ARBA00023242"/>
    </source>
</evidence>
<accession>A0A5M8PTA3</accession>
<dbReference type="AlphaFoldDB" id="A0A5M8PTA3"/>